<comment type="caution">
    <text evidence="1">The sequence shown here is derived from an EMBL/GenBank/DDBJ whole genome shotgun (WGS) entry which is preliminary data.</text>
</comment>
<evidence type="ECO:0000313" key="2">
    <source>
        <dbReference type="Proteomes" id="UP000596742"/>
    </source>
</evidence>
<keyword evidence="2" id="KW-1185">Reference proteome</keyword>
<sequence length="71" mass="7915">MNAYAKSNGPVISSVLFLKIRGIDHENEYEYDWQKPILTAIIIVLLITSSGDNDSNALISECDDLYDHITG</sequence>
<organism evidence="1 2">
    <name type="scientific">Mytilus galloprovincialis</name>
    <name type="common">Mediterranean mussel</name>
    <dbReference type="NCBI Taxonomy" id="29158"/>
    <lineage>
        <taxon>Eukaryota</taxon>
        <taxon>Metazoa</taxon>
        <taxon>Spiralia</taxon>
        <taxon>Lophotrochozoa</taxon>
        <taxon>Mollusca</taxon>
        <taxon>Bivalvia</taxon>
        <taxon>Autobranchia</taxon>
        <taxon>Pteriomorphia</taxon>
        <taxon>Mytilida</taxon>
        <taxon>Mytiloidea</taxon>
        <taxon>Mytilidae</taxon>
        <taxon>Mytilinae</taxon>
        <taxon>Mytilus</taxon>
    </lineage>
</organism>
<dbReference type="Proteomes" id="UP000596742">
    <property type="component" value="Unassembled WGS sequence"/>
</dbReference>
<dbReference type="AlphaFoldDB" id="A0A8B6HMI7"/>
<proteinExistence type="predicted"/>
<evidence type="ECO:0000313" key="1">
    <source>
        <dbReference type="EMBL" id="VDI82025.1"/>
    </source>
</evidence>
<reference evidence="1" key="1">
    <citation type="submission" date="2018-11" db="EMBL/GenBank/DDBJ databases">
        <authorList>
            <person name="Alioto T."/>
            <person name="Alioto T."/>
        </authorList>
    </citation>
    <scope>NUCLEOTIDE SEQUENCE</scope>
</reference>
<accession>A0A8B6HMI7</accession>
<dbReference type="EMBL" id="UYJE01010310">
    <property type="protein sequence ID" value="VDI82025.1"/>
    <property type="molecule type" value="Genomic_DNA"/>
</dbReference>
<gene>
    <name evidence="1" type="ORF">MGAL_10B088351</name>
</gene>
<protein>
    <submittedName>
        <fullName evidence="1">Uncharacterized protein</fullName>
    </submittedName>
</protein>
<name>A0A8B6HMI7_MYTGA</name>